<name>X1R7Z9_9ZZZZ</name>
<proteinExistence type="predicted"/>
<gene>
    <name evidence="2" type="ORF">S06H3_56328</name>
</gene>
<protein>
    <submittedName>
        <fullName evidence="2">Uncharacterized protein</fullName>
    </submittedName>
</protein>
<evidence type="ECO:0000313" key="2">
    <source>
        <dbReference type="EMBL" id="GAI51734.1"/>
    </source>
</evidence>
<dbReference type="EMBL" id="BARV01036226">
    <property type="protein sequence ID" value="GAI51734.1"/>
    <property type="molecule type" value="Genomic_DNA"/>
</dbReference>
<sequence length="49" mass="5236">MEEKASAFVVEDTALAVASAGKRVHKEKDLSSSPSLSLSYGPSRDQRKA</sequence>
<organism evidence="2">
    <name type="scientific">marine sediment metagenome</name>
    <dbReference type="NCBI Taxonomy" id="412755"/>
    <lineage>
        <taxon>unclassified sequences</taxon>
        <taxon>metagenomes</taxon>
        <taxon>ecological metagenomes</taxon>
    </lineage>
</organism>
<reference evidence="2" key="1">
    <citation type="journal article" date="2014" name="Front. Microbiol.">
        <title>High frequency of phylogenetically diverse reductive dehalogenase-homologous genes in deep subseafloor sedimentary metagenomes.</title>
        <authorList>
            <person name="Kawai M."/>
            <person name="Futagami T."/>
            <person name="Toyoda A."/>
            <person name="Takaki Y."/>
            <person name="Nishi S."/>
            <person name="Hori S."/>
            <person name="Arai W."/>
            <person name="Tsubouchi T."/>
            <person name="Morono Y."/>
            <person name="Uchiyama I."/>
            <person name="Ito T."/>
            <person name="Fujiyama A."/>
            <person name="Inagaki F."/>
            <person name="Takami H."/>
        </authorList>
    </citation>
    <scope>NUCLEOTIDE SEQUENCE</scope>
    <source>
        <strain evidence="2">Expedition CK06-06</strain>
    </source>
</reference>
<feature type="region of interest" description="Disordered" evidence="1">
    <location>
        <begin position="20"/>
        <end position="49"/>
    </location>
</feature>
<comment type="caution">
    <text evidence="2">The sequence shown here is derived from an EMBL/GenBank/DDBJ whole genome shotgun (WGS) entry which is preliminary data.</text>
</comment>
<accession>X1R7Z9</accession>
<dbReference type="AlphaFoldDB" id="X1R7Z9"/>
<evidence type="ECO:0000256" key="1">
    <source>
        <dbReference type="SAM" id="MobiDB-lite"/>
    </source>
</evidence>